<dbReference type="Pfam" id="PF04365">
    <property type="entry name" value="BrnT_toxin"/>
    <property type="match status" value="1"/>
</dbReference>
<dbReference type="InterPro" id="IPR038573">
    <property type="entry name" value="BrnT_sf"/>
</dbReference>
<gene>
    <name evidence="1" type="ORF">BECKFW1821A_GA0114235_107415</name>
</gene>
<accession>A0A450SUX0</accession>
<protein>
    <submittedName>
        <fullName evidence="1">Uncharacterized protein</fullName>
    </submittedName>
</protein>
<dbReference type="EMBL" id="CAADEW010000074">
    <property type="protein sequence ID" value="VFJ57780.1"/>
    <property type="molecule type" value="Genomic_DNA"/>
</dbReference>
<reference evidence="1" key="1">
    <citation type="submission" date="2019-02" db="EMBL/GenBank/DDBJ databases">
        <authorList>
            <person name="Gruber-Vodicka R. H."/>
            <person name="Seah K. B. B."/>
        </authorList>
    </citation>
    <scope>NUCLEOTIDE SEQUENCE</scope>
    <source>
        <strain evidence="1">BECK_BZ15</strain>
    </source>
</reference>
<proteinExistence type="predicted"/>
<dbReference type="AlphaFoldDB" id="A0A450SUX0"/>
<evidence type="ECO:0000313" key="1">
    <source>
        <dbReference type="EMBL" id="VFJ57780.1"/>
    </source>
</evidence>
<dbReference type="InterPro" id="IPR007460">
    <property type="entry name" value="BrnT_toxin"/>
</dbReference>
<organism evidence="1">
    <name type="scientific">Candidatus Kentrum sp. FW</name>
    <dbReference type="NCBI Taxonomy" id="2126338"/>
    <lineage>
        <taxon>Bacteria</taxon>
        <taxon>Pseudomonadati</taxon>
        <taxon>Pseudomonadota</taxon>
        <taxon>Gammaproteobacteria</taxon>
        <taxon>Candidatus Kentrum</taxon>
    </lineage>
</organism>
<sequence length="92" mass="10842">MDFEWDQHKARYNERKRGVSFSEATTIFGDPLELTIADLDHSSDEYRFLSIGRSSTGKLLVVAYTERQQNNIRLISAREATRQGRKYYERNH</sequence>
<dbReference type="Gene3D" id="3.10.450.530">
    <property type="entry name" value="Ribonuclease toxin, BrnT, of type II toxin-antitoxin system"/>
    <property type="match status" value="1"/>
</dbReference>
<name>A0A450SUX0_9GAMM</name>